<evidence type="ECO:0000259" key="18">
    <source>
        <dbReference type="Pfam" id="PF00593"/>
    </source>
</evidence>
<comment type="caution">
    <text evidence="20">The sequence shown here is derived from an EMBL/GenBank/DDBJ whole genome shotgun (WGS) entry which is preliminary data.</text>
</comment>
<evidence type="ECO:0000256" key="9">
    <source>
        <dbReference type="ARBA" id="ARBA00023065"/>
    </source>
</evidence>
<keyword evidence="10 16" id="KW-0798">TonB box</keyword>
<dbReference type="EMBL" id="JACOFV010000002">
    <property type="protein sequence ID" value="MBC3860998.1"/>
    <property type="molecule type" value="Genomic_DNA"/>
</dbReference>
<dbReference type="Pfam" id="PF07715">
    <property type="entry name" value="Plug"/>
    <property type="match status" value="1"/>
</dbReference>
<comment type="similarity">
    <text evidence="2 14 16">Belongs to the TonB-dependent receptor family.</text>
</comment>
<evidence type="ECO:0000256" key="11">
    <source>
        <dbReference type="ARBA" id="ARBA00023136"/>
    </source>
</evidence>
<dbReference type="InterPro" id="IPR037066">
    <property type="entry name" value="Plug_dom_sf"/>
</dbReference>
<evidence type="ECO:0000259" key="19">
    <source>
        <dbReference type="Pfam" id="PF07715"/>
    </source>
</evidence>
<dbReference type="PANTHER" id="PTHR32552:SF89">
    <property type="entry name" value="CATECHOLATE SIDEROPHORE RECEPTOR FIU"/>
    <property type="match status" value="1"/>
</dbReference>
<keyword evidence="8" id="KW-0408">Iron</keyword>
<feature type="chain" id="PRO_5037870172" evidence="17">
    <location>
        <begin position="32"/>
        <end position="749"/>
    </location>
</feature>
<dbReference type="GO" id="GO:0009279">
    <property type="term" value="C:cell outer membrane"/>
    <property type="evidence" value="ECO:0007669"/>
    <property type="project" value="UniProtKB-SubCell"/>
</dbReference>
<dbReference type="PROSITE" id="PS52016">
    <property type="entry name" value="TONB_DEPENDENT_REC_3"/>
    <property type="match status" value="1"/>
</dbReference>
<keyword evidence="21" id="KW-1185">Reference proteome</keyword>
<dbReference type="GO" id="GO:0015344">
    <property type="term" value="F:siderophore uptake transmembrane transporter activity"/>
    <property type="evidence" value="ECO:0007669"/>
    <property type="project" value="TreeGrafter"/>
</dbReference>
<dbReference type="Gene3D" id="2.40.170.20">
    <property type="entry name" value="TonB-dependent receptor, beta-barrel domain"/>
    <property type="match status" value="1"/>
</dbReference>
<keyword evidence="3 14" id="KW-0813">Transport</keyword>
<evidence type="ECO:0000256" key="13">
    <source>
        <dbReference type="ARBA" id="ARBA00023237"/>
    </source>
</evidence>
<evidence type="ECO:0000256" key="8">
    <source>
        <dbReference type="ARBA" id="ARBA00023004"/>
    </source>
</evidence>
<dbReference type="PANTHER" id="PTHR32552">
    <property type="entry name" value="FERRICHROME IRON RECEPTOR-RELATED"/>
    <property type="match status" value="1"/>
</dbReference>
<evidence type="ECO:0000256" key="5">
    <source>
        <dbReference type="ARBA" id="ARBA00022496"/>
    </source>
</evidence>
<organism evidence="20 21">
    <name type="scientific">Undibacterium jejuense</name>
    <dbReference type="NCBI Taxonomy" id="1344949"/>
    <lineage>
        <taxon>Bacteria</taxon>
        <taxon>Pseudomonadati</taxon>
        <taxon>Pseudomonadota</taxon>
        <taxon>Betaproteobacteria</taxon>
        <taxon>Burkholderiales</taxon>
        <taxon>Oxalobacteraceae</taxon>
        <taxon>Undibacterium</taxon>
    </lineage>
</organism>
<comment type="subcellular location">
    <subcellularLocation>
        <location evidence="1 14">Cell outer membrane</location>
        <topology evidence="1 14">Multi-pass membrane protein</topology>
    </subcellularLocation>
</comment>
<evidence type="ECO:0000313" key="20">
    <source>
        <dbReference type="EMBL" id="MBC3860998.1"/>
    </source>
</evidence>
<keyword evidence="7 17" id="KW-0732">Signal</keyword>
<dbReference type="RefSeq" id="WP_186910947.1">
    <property type="nucleotide sequence ID" value="NZ_JACOFV010000002.1"/>
</dbReference>
<dbReference type="InterPro" id="IPR000531">
    <property type="entry name" value="Beta-barrel_TonB"/>
</dbReference>
<keyword evidence="11 14" id="KW-0472">Membrane</keyword>
<keyword evidence="12 20" id="KW-0675">Receptor</keyword>
<keyword evidence="9" id="KW-0406">Ion transport</keyword>
<keyword evidence="13 14" id="KW-0998">Cell outer membrane</keyword>
<feature type="domain" description="TonB-dependent receptor plug" evidence="19">
    <location>
        <begin position="70"/>
        <end position="178"/>
    </location>
</feature>
<gene>
    <name evidence="20" type="ORF">H8K32_02710</name>
</gene>
<feature type="signal peptide" evidence="17">
    <location>
        <begin position="1"/>
        <end position="31"/>
    </location>
</feature>
<dbReference type="SUPFAM" id="SSF56935">
    <property type="entry name" value="Porins"/>
    <property type="match status" value="1"/>
</dbReference>
<evidence type="ECO:0000256" key="14">
    <source>
        <dbReference type="PROSITE-ProRule" id="PRU01360"/>
    </source>
</evidence>
<dbReference type="InterPro" id="IPR039426">
    <property type="entry name" value="TonB-dep_rcpt-like"/>
</dbReference>
<dbReference type="PROSITE" id="PS01156">
    <property type="entry name" value="TONB_DEPENDENT_REC_2"/>
    <property type="match status" value="1"/>
</dbReference>
<evidence type="ECO:0000256" key="4">
    <source>
        <dbReference type="ARBA" id="ARBA00022452"/>
    </source>
</evidence>
<evidence type="ECO:0000256" key="3">
    <source>
        <dbReference type="ARBA" id="ARBA00022448"/>
    </source>
</evidence>
<evidence type="ECO:0000256" key="1">
    <source>
        <dbReference type="ARBA" id="ARBA00004571"/>
    </source>
</evidence>
<evidence type="ECO:0000256" key="15">
    <source>
        <dbReference type="PROSITE-ProRule" id="PRU10144"/>
    </source>
</evidence>
<evidence type="ECO:0000256" key="17">
    <source>
        <dbReference type="SAM" id="SignalP"/>
    </source>
</evidence>
<accession>A0A923KML4</accession>
<evidence type="ECO:0000256" key="12">
    <source>
        <dbReference type="ARBA" id="ARBA00023170"/>
    </source>
</evidence>
<dbReference type="InterPro" id="IPR036942">
    <property type="entry name" value="Beta-barrel_TonB_sf"/>
</dbReference>
<evidence type="ECO:0000313" key="21">
    <source>
        <dbReference type="Proteomes" id="UP000634011"/>
    </source>
</evidence>
<dbReference type="Proteomes" id="UP000634011">
    <property type="component" value="Unassembled WGS sequence"/>
</dbReference>
<sequence length="749" mass="80441">MSKAIPFPKRYLSHALSVSLLSIAAPHVVFAQESVNLGAVGAQTGAGQIVEVTAKRDSVAAVAPTQANLTATQPQSVISRAYIEQSVAPTGNFNTIAGISPGASTQPSSNGPGAADTKTVLRGFQDSQYNVTWDGIPFGDTNDPTHHSTAYFPAAVIGGVVVERGPGNASYLGQATYGGSINLFSKTPAAKMGTEVYFSHGTWNTNLFGVAFESGKFGANDSTLQLNVQQIKSDGYLTYNTMDGTNFVAKYQQKLGSNTRLTVFATYNDIKTQLPDSASGATLAQAALFGKNYSLNNDPTSQGYYAYNTVHKTTDFEYLRLQTNWGDGFQTDNNLYTYFYDNKTISGFDATGYLGNGVIAAGAGTNGSSYAGAKVPTGGVLGYDKLNHYRVNGDIFKATKEFSAGLLRTGIWLEQSDTSRHQYGLDLTTMTLLDPTLAGKGTKFNQDSSWKQYQPFVEFEWVATENTTVTPGFKYTHFTRSVNAVKNQGSSVAANFSETFTASLPFLTVNHMLSKNDSLYAQYAKGMQVPILGTALQVASPTNTPDPQTTTNYQFGGVHKSDRFQIAGDIYYIDFNNQIGSSVVAGQTVFFNQGGTVYKGIEAEGTYLVDGGWAIYANYSLNSAKFKNGNTAGTGSIAKAPKSTAALGLLFNQGPWNASLIYKQVGDQYAVNNEPAAYKIDAYGNADLNVSYTFGDIGTMVKKLKLQVSAYNITNSQKVTSISTGATAALDQYQWQAPRSYMLSLKGYF</sequence>
<keyword evidence="4 14" id="KW-1134">Transmembrane beta strand</keyword>
<feature type="short sequence motif" description="TonB C-terminal box" evidence="15">
    <location>
        <begin position="732"/>
        <end position="749"/>
    </location>
</feature>
<evidence type="ECO:0000256" key="7">
    <source>
        <dbReference type="ARBA" id="ARBA00022729"/>
    </source>
</evidence>
<dbReference type="AlphaFoldDB" id="A0A923KML4"/>
<proteinExistence type="inferred from homology"/>
<keyword evidence="6 14" id="KW-0812">Transmembrane</keyword>
<dbReference type="InterPro" id="IPR012910">
    <property type="entry name" value="Plug_dom"/>
</dbReference>
<protein>
    <submittedName>
        <fullName evidence="20">TonB-dependent receptor</fullName>
    </submittedName>
</protein>
<evidence type="ECO:0000256" key="2">
    <source>
        <dbReference type="ARBA" id="ARBA00009810"/>
    </source>
</evidence>
<name>A0A923KML4_9BURK</name>
<reference evidence="20" key="1">
    <citation type="submission" date="2020-08" db="EMBL/GenBank/DDBJ databases">
        <title>Novel species isolated from subtropical streams in China.</title>
        <authorList>
            <person name="Lu H."/>
        </authorList>
    </citation>
    <scope>NUCLEOTIDE SEQUENCE</scope>
    <source>
        <strain evidence="20">KACC 12607</strain>
    </source>
</reference>
<evidence type="ECO:0000256" key="6">
    <source>
        <dbReference type="ARBA" id="ARBA00022692"/>
    </source>
</evidence>
<feature type="domain" description="TonB-dependent receptor-like beta-barrel" evidence="18">
    <location>
        <begin position="264"/>
        <end position="713"/>
    </location>
</feature>
<dbReference type="InterPro" id="IPR010917">
    <property type="entry name" value="TonB_rcpt_CS"/>
</dbReference>
<dbReference type="Gene3D" id="2.170.130.10">
    <property type="entry name" value="TonB-dependent receptor, plug domain"/>
    <property type="match status" value="1"/>
</dbReference>
<evidence type="ECO:0000256" key="16">
    <source>
        <dbReference type="RuleBase" id="RU003357"/>
    </source>
</evidence>
<evidence type="ECO:0000256" key="10">
    <source>
        <dbReference type="ARBA" id="ARBA00023077"/>
    </source>
</evidence>
<dbReference type="Pfam" id="PF00593">
    <property type="entry name" value="TonB_dep_Rec_b-barrel"/>
    <property type="match status" value="1"/>
</dbReference>
<keyword evidence="5" id="KW-0410">Iron transport</keyword>